<evidence type="ECO:0000313" key="6">
    <source>
        <dbReference type="Proteomes" id="UP000551616"/>
    </source>
</evidence>
<comment type="caution">
    <text evidence="5">The sequence shown here is derived from an EMBL/GenBank/DDBJ whole genome shotgun (WGS) entry which is preliminary data.</text>
</comment>
<dbReference type="InterPro" id="IPR032687">
    <property type="entry name" value="AraC-type_N"/>
</dbReference>
<name>A0A7V9A7N1_9BACT</name>
<protein>
    <recommendedName>
        <fullName evidence="4">HTH araC/xylS-type domain-containing protein</fullName>
    </recommendedName>
</protein>
<dbReference type="GO" id="GO:0000976">
    <property type="term" value="F:transcription cis-regulatory region binding"/>
    <property type="evidence" value="ECO:0007669"/>
    <property type="project" value="TreeGrafter"/>
</dbReference>
<dbReference type="PROSITE" id="PS01124">
    <property type="entry name" value="HTH_ARAC_FAMILY_2"/>
    <property type="match status" value="1"/>
</dbReference>
<keyword evidence="2" id="KW-0238">DNA-binding</keyword>
<evidence type="ECO:0000313" key="5">
    <source>
        <dbReference type="EMBL" id="MBA2115595.1"/>
    </source>
</evidence>
<dbReference type="SUPFAM" id="SSF46689">
    <property type="entry name" value="Homeodomain-like"/>
    <property type="match status" value="1"/>
</dbReference>
<dbReference type="Pfam" id="PF12625">
    <property type="entry name" value="Arabinose_bd"/>
    <property type="match status" value="1"/>
</dbReference>
<dbReference type="InterPro" id="IPR018060">
    <property type="entry name" value="HTH_AraC"/>
</dbReference>
<keyword evidence="6" id="KW-1185">Reference proteome</keyword>
<dbReference type="InterPro" id="IPR020449">
    <property type="entry name" value="Tscrpt_reg_AraC-type_HTH"/>
</dbReference>
<dbReference type="PANTHER" id="PTHR47894:SF1">
    <property type="entry name" value="HTH-TYPE TRANSCRIPTIONAL REGULATOR VQSM"/>
    <property type="match status" value="1"/>
</dbReference>
<evidence type="ECO:0000259" key="4">
    <source>
        <dbReference type="PROSITE" id="PS01124"/>
    </source>
</evidence>
<proteinExistence type="predicted"/>
<keyword evidence="1" id="KW-0805">Transcription regulation</keyword>
<dbReference type="InterPro" id="IPR009057">
    <property type="entry name" value="Homeodomain-like_sf"/>
</dbReference>
<dbReference type="GO" id="GO:0003700">
    <property type="term" value="F:DNA-binding transcription factor activity"/>
    <property type="evidence" value="ECO:0007669"/>
    <property type="project" value="InterPro"/>
</dbReference>
<dbReference type="Gene3D" id="1.10.10.60">
    <property type="entry name" value="Homeodomain-like"/>
    <property type="match status" value="1"/>
</dbReference>
<keyword evidence="3" id="KW-0804">Transcription</keyword>
<dbReference type="Proteomes" id="UP000551616">
    <property type="component" value="Unassembled WGS sequence"/>
</dbReference>
<dbReference type="SMART" id="SM00342">
    <property type="entry name" value="HTH_ARAC"/>
    <property type="match status" value="1"/>
</dbReference>
<evidence type="ECO:0000256" key="2">
    <source>
        <dbReference type="ARBA" id="ARBA00023125"/>
    </source>
</evidence>
<organism evidence="5 6">
    <name type="scientific">Bremerella alba</name>
    <dbReference type="NCBI Taxonomy" id="980252"/>
    <lineage>
        <taxon>Bacteria</taxon>
        <taxon>Pseudomonadati</taxon>
        <taxon>Planctomycetota</taxon>
        <taxon>Planctomycetia</taxon>
        <taxon>Pirellulales</taxon>
        <taxon>Pirellulaceae</taxon>
        <taxon>Bremerella</taxon>
    </lineage>
</organism>
<evidence type="ECO:0000256" key="1">
    <source>
        <dbReference type="ARBA" id="ARBA00023015"/>
    </source>
</evidence>
<gene>
    <name evidence="5" type="ORF">HOV93_27770</name>
</gene>
<dbReference type="AlphaFoldDB" id="A0A7V9A7N1"/>
<sequence length="331" mass="37766">MHLELFDARMLSPLVQFLDQQGAGSQAYLDRVHVPGELIHEGGWITKKQAYDFTYDIVQRTGCREAVYSAYLNFEFAHLGPVAAAMQACRTVKESLEVGLRLGSVAYEGNEYFLHIDGDTTWICYREPREISRGQEYINDMTMIVYYQLIRGLIAEPWQPERMLLRKQLNDRHHLVRPFENCQASLDANVTALAIPTGFLSQRLPSSIETDENGEEWRFGPDEMAPTAERLYRLLASRFAYRSLPTLDQLAVIVSASPATLKRYLAASGITYRGLLDRLRFDEACQMLHETEMPIKEIAQELGYSGTNNFTRSFRRMTGVTPGAYRQNNSV</sequence>
<feature type="domain" description="HTH araC/xylS-type" evidence="4">
    <location>
        <begin position="229"/>
        <end position="328"/>
    </location>
</feature>
<dbReference type="Pfam" id="PF12833">
    <property type="entry name" value="HTH_18"/>
    <property type="match status" value="1"/>
</dbReference>
<reference evidence="5 6" key="1">
    <citation type="submission" date="2020-05" db="EMBL/GenBank/DDBJ databases">
        <title>Bremerella alba sp. nov., a novel planctomycete isolated from the surface of the macroalga Fucus spiralis.</title>
        <authorList>
            <person name="Godinho O."/>
            <person name="Botelho R."/>
            <person name="Albuquerque L."/>
            <person name="Wiegand S."/>
            <person name="Da Costa M.S."/>
            <person name="Lobo-Da-Cunha A."/>
            <person name="Jogler C."/>
            <person name="Lage O.M."/>
        </authorList>
    </citation>
    <scope>NUCLEOTIDE SEQUENCE [LARGE SCALE GENOMIC DNA]</scope>
    <source>
        <strain evidence="5 6">FF15</strain>
    </source>
</reference>
<evidence type="ECO:0000256" key="3">
    <source>
        <dbReference type="ARBA" id="ARBA00023163"/>
    </source>
</evidence>
<dbReference type="EMBL" id="JABRWO010000007">
    <property type="protein sequence ID" value="MBA2115595.1"/>
    <property type="molecule type" value="Genomic_DNA"/>
</dbReference>
<accession>A0A7V9A7N1</accession>
<dbReference type="PANTHER" id="PTHR47894">
    <property type="entry name" value="HTH-TYPE TRANSCRIPTIONAL REGULATOR GADX"/>
    <property type="match status" value="1"/>
</dbReference>
<dbReference type="PRINTS" id="PR00032">
    <property type="entry name" value="HTHARAC"/>
</dbReference>
<dbReference type="GO" id="GO:0005829">
    <property type="term" value="C:cytosol"/>
    <property type="evidence" value="ECO:0007669"/>
    <property type="project" value="TreeGrafter"/>
</dbReference>